<evidence type="ECO:0000313" key="22">
    <source>
        <dbReference type="Proteomes" id="UP000249619"/>
    </source>
</evidence>
<dbReference type="Pfam" id="PF26131">
    <property type="entry name" value="PAS-like"/>
    <property type="match status" value="1"/>
</dbReference>
<dbReference type="CDD" id="cd17546">
    <property type="entry name" value="REC_hyHK_CKI1_RcsC-like"/>
    <property type="match status" value="1"/>
</dbReference>
<keyword evidence="22" id="KW-1185">Reference proteome</keyword>
<dbReference type="GO" id="GO:0005576">
    <property type="term" value="C:extracellular region"/>
    <property type="evidence" value="ECO:0007669"/>
    <property type="project" value="UniProtKB-SubCell"/>
</dbReference>
<evidence type="ECO:0000256" key="8">
    <source>
        <dbReference type="ARBA" id="ARBA00022801"/>
    </source>
</evidence>
<dbReference type="Gene3D" id="1.10.287.130">
    <property type="match status" value="1"/>
</dbReference>
<dbReference type="Pfam" id="PF00072">
    <property type="entry name" value="Response_reg"/>
    <property type="match status" value="1"/>
</dbReference>
<dbReference type="InterPro" id="IPR003594">
    <property type="entry name" value="HATPase_dom"/>
</dbReference>
<evidence type="ECO:0000256" key="1">
    <source>
        <dbReference type="ARBA" id="ARBA00000448"/>
    </source>
</evidence>
<reference evidence="22" key="1">
    <citation type="submission" date="2018-05" db="EMBL/GenBank/DDBJ databases">
        <title>Draft genome sequence of Stemphylium lycopersici strain CIDEFI 213.</title>
        <authorList>
            <person name="Medina R."/>
            <person name="Franco M.E.E."/>
            <person name="Lucentini C.G."/>
            <person name="Saparrat M.C.N."/>
            <person name="Balatti P.A."/>
        </authorList>
    </citation>
    <scope>NUCLEOTIDE SEQUENCE [LARGE SCALE GENOMIC DNA]</scope>
    <source>
        <strain evidence="22">CIDEFI 213</strain>
    </source>
</reference>
<comment type="subcellular location">
    <subcellularLocation>
        <location evidence="3">Secreted</location>
    </subcellularLocation>
</comment>
<sequence>MTFLHICFLLWASFVQWGSSTFLAEWQTDSRLRVIIYDKDEQVYQVPEFVVPRPTGSVSSDVSSLDVSIVEEPFSFAVTRKSNGEELFNTRGPSLVFETQFWRLRTSLPNNPSLYGLGEHTDSLRLPTSEYVRTMWNRDAGAVPEKTNLYGAHPVYYEHRIGSGNSHGVLLLNSNGMDIKINDDDGQYLEYNSVGGVIDLYFMAGPSPMDVARQYSEITQKAAMMPYWGLGFHQCRYGYESVKEVAEVVANYSKAKIPLETMWTVFTLGKNFPLSEMRAFIDDLHSKDQHYIVMVDPAVAAQDYPSYNNGLDMDIFLRNSDGSVFKGEVWPGVTAFPDWFHLNVQDYWDKEFASFFDAATGIDIDALWIDMNEPSNFCEYPCDNPGGTEDSVAQPEVRRFDAQSAPSLVATTPAAPLQAKVHKHIPQASACKPAARRAVGMKKGLPGRDLINPLYKIDNEVGLLSNRTADTDLIHQGGWTEYDTHNFMLKRRPNKRPLVITRSTFVGAGNHVGHWLGDNVSSWEQYLTSIRHLLQFVSFFQIPMAGADVCGFLDQATEHLCARWTVLGAFYPFYRNHNVDDQPPQEAYRWESVAAAARKAIDIRYRLLDYIYTAMHKQTVDGTPMLTPLWMQYPSDTETLAIETQFFYGPSLLINPVTEESSTSVSFYLPLDTWYDFYTHEPVNGAGTAITYTNVADTDIPILVRGGSIVPLRVKSAMTTKALRDENFELYVAPDMDGKADGTLYLDDGESLVQDGVSEIRFSWDGETIRVDVVPVAAFTLQRSVTAMDARLLPSNTPASPRHPHHRARRKRNSAQTHMGSSAQERSPDASSSASTEEEQQQQQQHDVALQSLKASSLLQLLDMDNRPTFVLNTSIYTKGGRSQIKPIFCNSALRKQEALLSKVAGAVPGSCDSSDGGATHDEFQIWATAISRFEDSRDIFPVTIKYASLIWTSFGIQPNWRVICGHEIFSNEGISGKEPLVAYATDVEKQGSSALKEKTKKALASAEAIPTEELISDVQKLECPPAPLGPDREISRTSSVSAVTLTTPDSCVPDWTVPDPGGILSDHLQFVRSIDWGKTPLGAMDRWSIQFREIICLVMRNPHPSSVFWGEDLTMLYNEAYRDDVTGDKHPALMGTGFSGPFSEMWHAVGPIIRKCARTGHAQLNHNQPLPIMRYGYMEEAFFTWSFVPVFGGTERVLGFYLNAFDTTVESISSRRMQLLRYLGERMNATRTVKEFWGRVLEGLNHNDYDVPFALLYSIVDTEETDTISSNSSDSSLGPIKTCLIEGSIGVPKGHEACPDRFALTESDDPLISAFREAMRTLEPEMLSVQNGRLPKSLLEIVEWRGYKDPCREAMILPLRPTNADNVCALLLLGINPRRAYDQEYKTFTAMLNRQIATSLASVLLFEDEVRRSKHAAEVATLQREQLSQQLQLQTSRMRRMTEFSRLGMYLFDPEGRLLEANDRYFEMTGVSHKDCGKPWSTDIMVGASREASQELWDYVLKTHKPASRELQFGNSRCQHRDIDGKPMEYWGLVTSQPEISPDGKLISVMGSITDISHLKWAQGLQEQRLREAEESKRQQNDFIDITSHEMRNPLSAILICADDIRDTLNQHRFSSDADLEIAKDCVEAANNIALCVQHQKSIVDDILTVSKLDSNLLRITPIPSQPIIVVQRSMAMFRPEILAKNIEFKFAPHPSLRKLGIDWVVLDPGRLLQIIVNLITNSIKFTQDRPVRSITVQVGAHLDRSDLEVPEGFDFVPPRTTVDDFGSEEGWGTGSQIFLRFQVQDTGCGLTPEQKKLLFEKFAQASPRTHGKYGGSGLGLFISRQLAELHGGQIGCSSEAGVGSTFGFYIKCKRMIPQKRISSEEIVKQPQEVEDVLASRKVIVPPPKLEKKHIEVTVMSLPSDKEVTKDGRLHVLVVEDNLVNQKVLCKQLTKAGCVVSTADHGLWALKHLAKTHFCATNGIPLDIILMDCEMPEMDGLTCCSKIREMEQHSEVTRHVPIIAVTANIRGAQIDDANNAGMDDVVGKPFRIPDLLSKMNGLLKKLEDG</sequence>
<feature type="signal peptide" evidence="17">
    <location>
        <begin position="1"/>
        <end position="20"/>
    </location>
</feature>
<dbReference type="InterPro" id="IPR036890">
    <property type="entry name" value="HATPase_C_sf"/>
</dbReference>
<dbReference type="STRING" id="183478.A0A364N5Y5"/>
<organism evidence="21 22">
    <name type="scientific">Stemphylium lycopersici</name>
    <name type="common">Tomato gray leaf spot disease fungus</name>
    <name type="synonym">Thyrospora lycopersici</name>
    <dbReference type="NCBI Taxonomy" id="183478"/>
    <lineage>
        <taxon>Eukaryota</taxon>
        <taxon>Fungi</taxon>
        <taxon>Dikarya</taxon>
        <taxon>Ascomycota</taxon>
        <taxon>Pezizomycotina</taxon>
        <taxon>Dothideomycetes</taxon>
        <taxon>Pleosporomycetidae</taxon>
        <taxon>Pleosporales</taxon>
        <taxon>Pleosporineae</taxon>
        <taxon>Pleosporaceae</taxon>
        <taxon>Stemphylium</taxon>
    </lineage>
</organism>
<dbReference type="Proteomes" id="UP000249619">
    <property type="component" value="Unassembled WGS sequence"/>
</dbReference>
<dbReference type="SUPFAM" id="SSF74650">
    <property type="entry name" value="Galactose mutarotase-like"/>
    <property type="match status" value="1"/>
</dbReference>
<keyword evidence="5" id="KW-0964">Secreted</keyword>
<dbReference type="InterPro" id="IPR004358">
    <property type="entry name" value="Sig_transdc_His_kin-like_C"/>
</dbReference>
<dbReference type="InterPro" id="IPR000322">
    <property type="entry name" value="Glyco_hydro_31_TIM"/>
</dbReference>
<dbReference type="SMART" id="SM00388">
    <property type="entry name" value="HisKA"/>
    <property type="match status" value="1"/>
</dbReference>
<dbReference type="Pfam" id="PF13802">
    <property type="entry name" value="Gal_mutarotas_2"/>
    <property type="match status" value="1"/>
</dbReference>
<evidence type="ECO:0000259" key="18">
    <source>
        <dbReference type="PROSITE" id="PS50109"/>
    </source>
</evidence>
<evidence type="ECO:0000256" key="9">
    <source>
        <dbReference type="ARBA" id="ARBA00023180"/>
    </source>
</evidence>
<comment type="catalytic activity">
    <reaction evidence="1">
        <text>Hydrolysis of terminal, non-reducing beta-D-glucosyl residues with release of beta-D-glucose.</text>
        <dbReference type="EC" id="3.2.1.21"/>
    </reaction>
</comment>
<dbReference type="Gene3D" id="3.30.450.20">
    <property type="entry name" value="PAS domain"/>
    <property type="match status" value="2"/>
</dbReference>
<protein>
    <submittedName>
        <fullName evidence="21">Aerobic respiration control sensor protein arcb</fullName>
        <ecNumber evidence="21">2.7.13.3</ecNumber>
    </submittedName>
</protein>
<evidence type="ECO:0000313" key="21">
    <source>
        <dbReference type="EMBL" id="RAR12676.1"/>
    </source>
</evidence>
<keyword evidence="21" id="KW-0808">Transferase</keyword>
<dbReference type="InterPro" id="IPR035965">
    <property type="entry name" value="PAS-like_dom_sf"/>
</dbReference>
<evidence type="ECO:0000256" key="17">
    <source>
        <dbReference type="SAM" id="SignalP"/>
    </source>
</evidence>
<dbReference type="PROSITE" id="PS50110">
    <property type="entry name" value="RESPONSE_REGULATORY"/>
    <property type="match status" value="1"/>
</dbReference>
<dbReference type="SUPFAM" id="SSF55785">
    <property type="entry name" value="PYP-like sensor domain (PAS domain)"/>
    <property type="match status" value="1"/>
</dbReference>
<comment type="similarity">
    <text evidence="4">Belongs to the glycosyl hydrolase 31 family.</text>
</comment>
<dbReference type="Gene3D" id="2.60.40.1180">
    <property type="entry name" value="Golgi alpha-mannosidase II"/>
    <property type="match status" value="2"/>
</dbReference>
<dbReference type="InterPro" id="IPR025887">
    <property type="entry name" value="Glyco_hydro_31_N_dom"/>
</dbReference>
<accession>A0A364N5Y5</accession>
<dbReference type="SUPFAM" id="SSF55874">
    <property type="entry name" value="ATPase domain of HSP90 chaperone/DNA topoisomerase II/histidine kinase"/>
    <property type="match status" value="1"/>
</dbReference>
<dbReference type="Gene3D" id="3.40.50.2300">
    <property type="match status" value="1"/>
</dbReference>
<dbReference type="InterPro" id="IPR001789">
    <property type="entry name" value="Sig_transdc_resp-reg_receiver"/>
</dbReference>
<evidence type="ECO:0000256" key="5">
    <source>
        <dbReference type="ARBA" id="ARBA00022525"/>
    </source>
</evidence>
<dbReference type="CDD" id="cd14752">
    <property type="entry name" value="GH31_N"/>
    <property type="match status" value="1"/>
</dbReference>
<dbReference type="SUPFAM" id="SSF52172">
    <property type="entry name" value="CheY-like"/>
    <property type="match status" value="1"/>
</dbReference>
<dbReference type="PANTHER" id="PTHR22762:SF67">
    <property type="entry name" value="ALPHA_BETA-GLUCOSIDASE AGDC-RELATED"/>
    <property type="match status" value="1"/>
</dbReference>
<dbReference type="GO" id="GO:0004558">
    <property type="term" value="F:alpha-1,4-glucosidase activity"/>
    <property type="evidence" value="ECO:0007669"/>
    <property type="project" value="UniProtKB-EC"/>
</dbReference>
<dbReference type="InterPro" id="IPR000014">
    <property type="entry name" value="PAS"/>
</dbReference>
<dbReference type="PROSITE" id="PS50112">
    <property type="entry name" value="PAS"/>
    <property type="match status" value="1"/>
</dbReference>
<dbReference type="InterPro" id="IPR011006">
    <property type="entry name" value="CheY-like_superfamily"/>
</dbReference>
<dbReference type="InterPro" id="IPR011013">
    <property type="entry name" value="Gal_mutarotase_sf_dom"/>
</dbReference>
<dbReference type="Pfam" id="PF21365">
    <property type="entry name" value="Glyco_hydro_31_3rd"/>
    <property type="match status" value="1"/>
</dbReference>
<feature type="domain" description="Response regulatory" evidence="19">
    <location>
        <begin position="1916"/>
        <end position="2044"/>
    </location>
</feature>
<proteinExistence type="inferred from homology"/>
<evidence type="ECO:0000256" key="2">
    <source>
        <dbReference type="ARBA" id="ARBA00001657"/>
    </source>
</evidence>
<dbReference type="EMBL" id="QGDH01000047">
    <property type="protein sequence ID" value="RAR12676.1"/>
    <property type="molecule type" value="Genomic_DNA"/>
</dbReference>
<feature type="modified residue" description="4-aspartylphosphate" evidence="15">
    <location>
        <position position="1973"/>
    </location>
</feature>
<gene>
    <name evidence="21" type="ORF">DDE83_003942</name>
</gene>
<dbReference type="InterPro" id="IPR017853">
    <property type="entry name" value="GH"/>
</dbReference>
<feature type="compositionally biased region" description="Basic residues" evidence="16">
    <location>
        <begin position="802"/>
        <end position="813"/>
    </location>
</feature>
<feature type="chain" id="PRO_5016612776" evidence="17">
    <location>
        <begin position="21"/>
        <end position="2050"/>
    </location>
</feature>
<evidence type="ECO:0000259" key="19">
    <source>
        <dbReference type="PROSITE" id="PS50110"/>
    </source>
</evidence>
<dbReference type="InterPro" id="IPR003661">
    <property type="entry name" value="HisK_dim/P_dom"/>
</dbReference>
<dbReference type="GO" id="GO:0000155">
    <property type="term" value="F:phosphorelay sensor kinase activity"/>
    <property type="evidence" value="ECO:0007669"/>
    <property type="project" value="InterPro"/>
</dbReference>
<dbReference type="CDD" id="cd00130">
    <property type="entry name" value="PAS"/>
    <property type="match status" value="1"/>
</dbReference>
<comment type="catalytic activity">
    <reaction evidence="2">
        <text>Hydrolysis of terminal, non-reducing (1-&gt;4)-linked alpha-D-glucose residues with release of alpha-D-glucose.</text>
        <dbReference type="EC" id="3.2.1.20"/>
    </reaction>
</comment>
<dbReference type="SUPFAM" id="SSF51445">
    <property type="entry name" value="(Trans)glycosidases"/>
    <property type="match status" value="1"/>
</dbReference>
<dbReference type="GO" id="GO:0030246">
    <property type="term" value="F:carbohydrate binding"/>
    <property type="evidence" value="ECO:0007669"/>
    <property type="project" value="InterPro"/>
</dbReference>
<dbReference type="Gene3D" id="2.60.40.1760">
    <property type="entry name" value="glycosyl hydrolase (family 31)"/>
    <property type="match status" value="1"/>
</dbReference>
<feature type="domain" description="PAS" evidence="20">
    <location>
        <begin position="1435"/>
        <end position="1476"/>
    </location>
</feature>
<keyword evidence="6 15" id="KW-0597">Phosphoprotein</keyword>
<dbReference type="Pfam" id="PF01055">
    <property type="entry name" value="Glyco_hydro_31_2nd"/>
    <property type="match status" value="1"/>
</dbReference>
<dbReference type="GO" id="GO:0008422">
    <property type="term" value="F:beta-glucosidase activity"/>
    <property type="evidence" value="ECO:0007669"/>
    <property type="project" value="UniProtKB-EC"/>
</dbReference>
<dbReference type="Pfam" id="PF02518">
    <property type="entry name" value="HATPase_c"/>
    <property type="match status" value="1"/>
</dbReference>
<keyword evidence="8" id="KW-0378">Hydrolase</keyword>
<dbReference type="InterPro" id="IPR048395">
    <property type="entry name" value="Glyco_hydro_31_C"/>
</dbReference>
<dbReference type="CDD" id="cd00082">
    <property type="entry name" value="HisKA"/>
    <property type="match status" value="1"/>
</dbReference>
<dbReference type="SMART" id="SM00387">
    <property type="entry name" value="HATPase_c"/>
    <property type="match status" value="1"/>
</dbReference>
<dbReference type="InterPro" id="IPR005467">
    <property type="entry name" value="His_kinase_dom"/>
</dbReference>
<evidence type="ECO:0000256" key="12">
    <source>
        <dbReference type="ARBA" id="ARBA00023316"/>
    </source>
</evidence>
<evidence type="ECO:0000256" key="15">
    <source>
        <dbReference type="PROSITE-ProRule" id="PRU00169"/>
    </source>
</evidence>
<dbReference type="InterPro" id="IPR013780">
    <property type="entry name" value="Glyco_hydro_b"/>
</dbReference>
<evidence type="ECO:0000256" key="16">
    <source>
        <dbReference type="SAM" id="MobiDB-lite"/>
    </source>
</evidence>
<evidence type="ECO:0000256" key="3">
    <source>
        <dbReference type="ARBA" id="ARBA00004613"/>
    </source>
</evidence>
<keyword evidence="10" id="KW-0119">Carbohydrate metabolism</keyword>
<evidence type="ECO:0000256" key="11">
    <source>
        <dbReference type="ARBA" id="ARBA00023295"/>
    </source>
</evidence>
<evidence type="ECO:0000256" key="6">
    <source>
        <dbReference type="ARBA" id="ARBA00022553"/>
    </source>
</evidence>
<name>A0A364N5Y5_STELY</name>
<dbReference type="InterPro" id="IPR036097">
    <property type="entry name" value="HisK_dim/P_sf"/>
</dbReference>
<dbReference type="CDD" id="cd16922">
    <property type="entry name" value="HATPase_EvgS-ArcB-TorS-like"/>
    <property type="match status" value="1"/>
</dbReference>
<dbReference type="Pfam" id="PF00512">
    <property type="entry name" value="HisKA"/>
    <property type="match status" value="1"/>
</dbReference>
<keyword evidence="11" id="KW-0326">Glycosidase</keyword>
<comment type="function">
    <text evidence="14">Glucosidase involved in the degradation of cellulosic biomass. Has both alpha- and beta-glucosidase activity.</text>
</comment>
<dbReference type="Gene3D" id="3.20.20.80">
    <property type="entry name" value="Glycosidases"/>
    <property type="match status" value="1"/>
</dbReference>
<evidence type="ECO:0000256" key="7">
    <source>
        <dbReference type="ARBA" id="ARBA00022729"/>
    </source>
</evidence>
<dbReference type="NCBIfam" id="TIGR00229">
    <property type="entry name" value="sensory_box"/>
    <property type="match status" value="1"/>
</dbReference>
<evidence type="ECO:0000256" key="4">
    <source>
        <dbReference type="ARBA" id="ARBA00007806"/>
    </source>
</evidence>
<dbReference type="GO" id="GO:0071555">
    <property type="term" value="P:cell wall organization"/>
    <property type="evidence" value="ECO:0007669"/>
    <property type="project" value="UniProtKB-KW"/>
</dbReference>
<evidence type="ECO:0000259" key="20">
    <source>
        <dbReference type="PROSITE" id="PS50112"/>
    </source>
</evidence>
<dbReference type="InterPro" id="IPR058846">
    <property type="entry name" value="PAS-like"/>
</dbReference>
<feature type="domain" description="Histidine kinase" evidence="18">
    <location>
        <begin position="1587"/>
        <end position="1856"/>
    </location>
</feature>
<evidence type="ECO:0000256" key="13">
    <source>
        <dbReference type="ARBA" id="ARBA00023326"/>
    </source>
</evidence>
<evidence type="ECO:0000256" key="14">
    <source>
        <dbReference type="ARBA" id="ARBA00025512"/>
    </source>
</evidence>
<dbReference type="GO" id="GO:0000272">
    <property type="term" value="P:polysaccharide catabolic process"/>
    <property type="evidence" value="ECO:0007669"/>
    <property type="project" value="UniProtKB-KW"/>
</dbReference>
<keyword evidence="13" id="KW-0624">Polysaccharide degradation</keyword>
<evidence type="ECO:0000256" key="10">
    <source>
        <dbReference type="ARBA" id="ARBA00023277"/>
    </source>
</evidence>
<comment type="caution">
    <text evidence="21">The sequence shown here is derived from an EMBL/GenBank/DDBJ whole genome shotgun (WGS) entry which is preliminary data.</text>
</comment>
<keyword evidence="7 17" id="KW-0732">Signal</keyword>
<dbReference type="Gene3D" id="3.30.565.10">
    <property type="entry name" value="Histidine kinase-like ATPase, C-terminal domain"/>
    <property type="match status" value="1"/>
</dbReference>
<dbReference type="PANTHER" id="PTHR22762">
    <property type="entry name" value="ALPHA-GLUCOSIDASE"/>
    <property type="match status" value="1"/>
</dbReference>
<dbReference type="CDD" id="cd06602">
    <property type="entry name" value="GH31_MGAM_SI_GAA"/>
    <property type="match status" value="1"/>
</dbReference>
<dbReference type="EC" id="2.7.13.3" evidence="21"/>
<keyword evidence="9" id="KW-0325">Glycoprotein</keyword>
<dbReference type="PROSITE" id="PS50109">
    <property type="entry name" value="HIS_KIN"/>
    <property type="match status" value="1"/>
</dbReference>
<dbReference type="PRINTS" id="PR00344">
    <property type="entry name" value="BCTRLSENSOR"/>
</dbReference>
<keyword evidence="12" id="KW-0961">Cell wall biogenesis/degradation</keyword>
<feature type="compositionally biased region" description="Polar residues" evidence="16">
    <location>
        <begin position="814"/>
        <end position="835"/>
    </location>
</feature>
<dbReference type="SUPFAM" id="SSF51011">
    <property type="entry name" value="Glycosyl hydrolase domain"/>
    <property type="match status" value="1"/>
</dbReference>
<feature type="region of interest" description="Disordered" evidence="16">
    <location>
        <begin position="792"/>
        <end position="848"/>
    </location>
</feature>
<dbReference type="SUPFAM" id="SSF47384">
    <property type="entry name" value="Homodimeric domain of signal transducing histidine kinase"/>
    <property type="match status" value="1"/>
</dbReference>
<dbReference type="SMART" id="SM00448">
    <property type="entry name" value="REC"/>
    <property type="match status" value="1"/>
</dbReference>